<evidence type="ECO:0000313" key="1">
    <source>
        <dbReference type="EMBL" id="OGZ57323.1"/>
    </source>
</evidence>
<gene>
    <name evidence="1" type="ORF">A2827_03495</name>
</gene>
<accession>A0A1G2H4D2</accession>
<dbReference type="Gene3D" id="3.75.10.10">
    <property type="entry name" value="L-arginine/glycine Amidinotransferase, Chain A"/>
    <property type="match status" value="1"/>
</dbReference>
<name>A0A1G2H4D2_9BACT</name>
<dbReference type="AlphaFoldDB" id="A0A1G2H4D2"/>
<reference evidence="1 2" key="1">
    <citation type="journal article" date="2016" name="Nat. Commun.">
        <title>Thousands of microbial genomes shed light on interconnected biogeochemical processes in an aquifer system.</title>
        <authorList>
            <person name="Anantharaman K."/>
            <person name="Brown C.T."/>
            <person name="Hug L.A."/>
            <person name="Sharon I."/>
            <person name="Castelle C.J."/>
            <person name="Probst A.J."/>
            <person name="Thomas B.C."/>
            <person name="Singh A."/>
            <person name="Wilkins M.J."/>
            <person name="Karaoz U."/>
            <person name="Brodie E.L."/>
            <person name="Williams K.H."/>
            <person name="Hubbard S.S."/>
            <person name="Banfield J.F."/>
        </authorList>
    </citation>
    <scope>NUCLEOTIDE SEQUENCE [LARGE SCALE GENOMIC DNA]</scope>
</reference>
<dbReference type="Pfam" id="PF19420">
    <property type="entry name" value="DDAH_eukar"/>
    <property type="match status" value="1"/>
</dbReference>
<proteinExistence type="predicted"/>
<evidence type="ECO:0000313" key="2">
    <source>
        <dbReference type="Proteomes" id="UP000177932"/>
    </source>
</evidence>
<evidence type="ECO:0008006" key="3">
    <source>
        <dbReference type="Google" id="ProtNLM"/>
    </source>
</evidence>
<dbReference type="STRING" id="1802158.A2827_03495"/>
<dbReference type="Proteomes" id="UP000177932">
    <property type="component" value="Unassembled WGS sequence"/>
</dbReference>
<comment type="caution">
    <text evidence="1">The sequence shown here is derived from an EMBL/GenBank/DDBJ whole genome shotgun (WGS) entry which is preliminary data.</text>
</comment>
<protein>
    <recommendedName>
        <fullName evidence="3">Amidinotransferase</fullName>
    </recommendedName>
</protein>
<dbReference type="EMBL" id="MHOD01000032">
    <property type="protein sequence ID" value="OGZ57323.1"/>
    <property type="molecule type" value="Genomic_DNA"/>
</dbReference>
<organism evidence="1 2">
    <name type="scientific">Candidatus Spechtbacteria bacterium RIFCSPHIGHO2_01_FULL_43_30</name>
    <dbReference type="NCBI Taxonomy" id="1802158"/>
    <lineage>
        <taxon>Bacteria</taxon>
        <taxon>Candidatus Spechtiibacteriota</taxon>
    </lineage>
</organism>
<dbReference type="SUPFAM" id="SSF55909">
    <property type="entry name" value="Pentein"/>
    <property type="match status" value="1"/>
</dbReference>
<sequence>MLENKRARRIRLLMCYPEYFKIPGRQNARMNVNRQPNKKLANAQWTALFNNYQRLGFQVHILEPNEYLHDLCFTANGALSQYNVKTGRNEAVLSNFLHPNRELEKLEYRKALKELGYLEENIFEIPESIKVEGQGDWISMAKNYLFGCGIRSYPEAAEHVKRLLQLEKEVIALRLLGDSFYHADTCVFSLRYKNAIIYYPGAFAGESVDKLRKLNEDKFEVSDSLANHLVCNSVYLGDIVFLNIDFSDYSAESFESSAYGRFLAKDGTDIRYKELLDHEKDYEAVLKFIWDRGYDIIPVYTSEFEKSGGGARCLTLFLD</sequence>